<keyword evidence="2" id="KW-0812">Transmembrane</keyword>
<dbReference type="EMBL" id="DF238801">
    <property type="protein sequence ID" value="GAC96439.1"/>
    <property type="molecule type" value="Genomic_DNA"/>
</dbReference>
<dbReference type="RefSeq" id="XP_012190026.1">
    <property type="nucleotide sequence ID" value="XM_012334636.1"/>
</dbReference>
<keyword evidence="2" id="KW-0472">Membrane</keyword>
<dbReference type="eggNOG" id="ENOG502RE7I">
    <property type="taxonomic scope" value="Eukaryota"/>
</dbReference>
<keyword evidence="3" id="KW-0808">Transferase</keyword>
<name>R9P553_PSEHS</name>
<dbReference type="GO" id="GO:0032259">
    <property type="term" value="P:methylation"/>
    <property type="evidence" value="ECO:0007669"/>
    <property type="project" value="UniProtKB-KW"/>
</dbReference>
<evidence type="ECO:0000313" key="4">
    <source>
        <dbReference type="Proteomes" id="UP000014071"/>
    </source>
</evidence>
<proteinExistence type="predicted"/>
<dbReference type="HOGENOM" id="CLU_1366777_0_0_1"/>
<dbReference type="GeneID" id="24109305"/>
<evidence type="ECO:0000313" key="3">
    <source>
        <dbReference type="EMBL" id="GAC96439.1"/>
    </source>
</evidence>
<dbReference type="Proteomes" id="UP000014071">
    <property type="component" value="Unassembled WGS sequence"/>
</dbReference>
<keyword evidence="3" id="KW-0489">Methyltransferase</keyword>
<evidence type="ECO:0000256" key="2">
    <source>
        <dbReference type="SAM" id="Phobius"/>
    </source>
</evidence>
<organism evidence="3 4">
    <name type="scientific">Pseudozyma hubeiensis (strain SY62)</name>
    <name type="common">Yeast</name>
    <dbReference type="NCBI Taxonomy" id="1305764"/>
    <lineage>
        <taxon>Eukaryota</taxon>
        <taxon>Fungi</taxon>
        <taxon>Dikarya</taxon>
        <taxon>Basidiomycota</taxon>
        <taxon>Ustilaginomycotina</taxon>
        <taxon>Ustilaginomycetes</taxon>
        <taxon>Ustilaginales</taxon>
        <taxon>Ustilaginaceae</taxon>
        <taxon>Pseudozyma</taxon>
    </lineage>
</organism>
<keyword evidence="4" id="KW-1185">Reference proteome</keyword>
<protein>
    <submittedName>
        <fullName evidence="3">N-methyltransferase</fullName>
    </submittedName>
</protein>
<reference evidence="4" key="1">
    <citation type="journal article" date="2013" name="Genome Announc.">
        <title>Draft genome sequence of the basidiomycetous yeast-like fungus Pseudozyma hubeiensis SY62, which produces an abundant amount of the biosurfactant mannosylerythritol lipids.</title>
        <authorList>
            <person name="Konishi M."/>
            <person name="Hatada Y."/>
            <person name="Horiuchi J."/>
        </authorList>
    </citation>
    <scope>NUCLEOTIDE SEQUENCE [LARGE SCALE GENOMIC DNA]</scope>
    <source>
        <strain evidence="4">SY62</strain>
    </source>
</reference>
<keyword evidence="2" id="KW-1133">Transmembrane helix</keyword>
<feature type="transmembrane region" description="Helical" evidence="2">
    <location>
        <begin position="163"/>
        <end position="185"/>
    </location>
</feature>
<dbReference type="AlphaFoldDB" id="R9P553"/>
<dbReference type="OrthoDB" id="2555657at2759"/>
<feature type="compositionally biased region" description="Low complexity" evidence="1">
    <location>
        <begin position="1"/>
        <end position="15"/>
    </location>
</feature>
<sequence length="200" mass="21522">MASTSGASVSGGSAAQHIDVDDVEHGVGSGISTIATEVVDDEMAGDATSAAQGTQTPLSTNTEEPQDESDMAASFYQSTSTGSHKRQSVSKPANSHPIVVHDQDEDDLMEPDLPGREERVGAFAGQNHAAVLLATAFFSPQHSMTDERFDVRTATRREDQGSLYSSVIVMMRVMVVVMRMMRVMVTVMRVMHRARFVGSD</sequence>
<gene>
    <name evidence="3" type="ORF">PHSY_004019</name>
</gene>
<feature type="region of interest" description="Disordered" evidence="1">
    <location>
        <begin position="1"/>
        <end position="97"/>
    </location>
</feature>
<accession>R9P553</accession>
<evidence type="ECO:0000256" key="1">
    <source>
        <dbReference type="SAM" id="MobiDB-lite"/>
    </source>
</evidence>
<feature type="compositionally biased region" description="Polar residues" evidence="1">
    <location>
        <begin position="49"/>
        <end position="63"/>
    </location>
</feature>
<dbReference type="GO" id="GO:0008168">
    <property type="term" value="F:methyltransferase activity"/>
    <property type="evidence" value="ECO:0007669"/>
    <property type="project" value="UniProtKB-KW"/>
</dbReference>